<dbReference type="AlphaFoldDB" id="A0A3B0V0X6"/>
<dbReference type="InterPro" id="IPR004384">
    <property type="entry name" value="RNA_MeTrfase_TrmJ/LasT"/>
</dbReference>
<protein>
    <submittedName>
        <fullName evidence="6">tRNA (Cytidine(32)/uridine(32)-2'-O)-methyltransferase</fullName>
        <ecNumber evidence="6">2.1.1.200</ecNumber>
    </submittedName>
</protein>
<dbReference type="CDD" id="cd18093">
    <property type="entry name" value="SpoU-like_TrmJ"/>
    <property type="match status" value="1"/>
</dbReference>
<evidence type="ECO:0000256" key="2">
    <source>
        <dbReference type="ARBA" id="ARBA00022603"/>
    </source>
</evidence>
<keyword evidence="4" id="KW-0949">S-adenosyl-L-methionine</keyword>
<dbReference type="FunFam" id="3.40.1280.10:FF:000006">
    <property type="entry name" value="Uncharacterized tRNA/rRNA methyltransferase HI_0380"/>
    <property type="match status" value="1"/>
</dbReference>
<keyword evidence="2 6" id="KW-0489">Methyltransferase</keyword>
<dbReference type="GO" id="GO:0003723">
    <property type="term" value="F:RNA binding"/>
    <property type="evidence" value="ECO:0007669"/>
    <property type="project" value="InterPro"/>
</dbReference>
<dbReference type="EMBL" id="UOEW01000054">
    <property type="protein sequence ID" value="VAW34043.1"/>
    <property type="molecule type" value="Genomic_DNA"/>
</dbReference>
<proteinExistence type="inferred from homology"/>
<name>A0A3B0V0X6_9ZZZZ</name>
<evidence type="ECO:0000256" key="3">
    <source>
        <dbReference type="ARBA" id="ARBA00022679"/>
    </source>
</evidence>
<dbReference type="NCBIfam" id="TIGR00050">
    <property type="entry name" value="rRNA_methyl_1"/>
    <property type="match status" value="1"/>
</dbReference>
<evidence type="ECO:0000256" key="4">
    <source>
        <dbReference type="ARBA" id="ARBA00022691"/>
    </source>
</evidence>
<reference evidence="6" key="1">
    <citation type="submission" date="2018-06" db="EMBL/GenBank/DDBJ databases">
        <authorList>
            <person name="Zhirakovskaya E."/>
        </authorList>
    </citation>
    <scope>NUCLEOTIDE SEQUENCE</scope>
</reference>
<keyword evidence="3 6" id="KW-0808">Transferase</keyword>
<dbReference type="SUPFAM" id="SSF75217">
    <property type="entry name" value="alpha/beta knot"/>
    <property type="match status" value="1"/>
</dbReference>
<dbReference type="InterPro" id="IPR029026">
    <property type="entry name" value="tRNA_m1G_MTases_N"/>
</dbReference>
<dbReference type="GO" id="GO:0002128">
    <property type="term" value="P:tRNA nucleoside ribose methylation"/>
    <property type="evidence" value="ECO:0007669"/>
    <property type="project" value="TreeGrafter"/>
</dbReference>
<accession>A0A3B0V0X6</accession>
<dbReference type="Gene3D" id="1.10.8.590">
    <property type="match status" value="1"/>
</dbReference>
<comment type="similarity">
    <text evidence="1">Belongs to the class IV-like SAM-binding methyltransferase superfamily. RNA methyltransferase TrmH family.</text>
</comment>
<evidence type="ECO:0000256" key="1">
    <source>
        <dbReference type="ARBA" id="ARBA00007228"/>
    </source>
</evidence>
<dbReference type="GO" id="GO:0005829">
    <property type="term" value="C:cytosol"/>
    <property type="evidence" value="ECO:0007669"/>
    <property type="project" value="TreeGrafter"/>
</dbReference>
<dbReference type="PANTHER" id="PTHR42786">
    <property type="entry name" value="TRNA/RRNA METHYLTRANSFERASE"/>
    <property type="match status" value="1"/>
</dbReference>
<dbReference type="EC" id="2.1.1.200" evidence="6"/>
<dbReference type="Pfam" id="PF00588">
    <property type="entry name" value="SpoU_methylase"/>
    <property type="match status" value="1"/>
</dbReference>
<gene>
    <name evidence="6" type="ORF">MNBD_GAMMA01-1070</name>
</gene>
<sequence length="256" mass="28872">MVFYASYLIRQASRKIRVTDNIQFVLLGTTHAGNIGAAARAMKTMGINKLVLVNPEGFPSAQATARASGADDLLFNAEVCDSMDMAIRHSKLVIGTTARKRHLDIPVIDARVAAELLVKESKQHNVSLVFGKERYGMTNEEVERCHYLVRLPTVASFSSLNLASAVQVLAYECQMARLAGVGINDKEHIDEDLVNAEVMESFYQHYFTVMEQALYLRKQGHESIKTKVRLMYNRTRLKRHEIDILRGFLSKLEKKL</sequence>
<organism evidence="6">
    <name type="scientific">hydrothermal vent metagenome</name>
    <dbReference type="NCBI Taxonomy" id="652676"/>
    <lineage>
        <taxon>unclassified sequences</taxon>
        <taxon>metagenomes</taxon>
        <taxon>ecological metagenomes</taxon>
    </lineage>
</organism>
<feature type="domain" description="tRNA/rRNA methyltransferase SpoU type" evidence="5">
    <location>
        <begin position="23"/>
        <end position="171"/>
    </location>
</feature>
<evidence type="ECO:0000259" key="5">
    <source>
        <dbReference type="Pfam" id="PF00588"/>
    </source>
</evidence>
<dbReference type="GO" id="GO:0160206">
    <property type="term" value="F:tRNA (cytidine(32)/uridine(32)-2'-O)-methyltransferase activity"/>
    <property type="evidence" value="ECO:0007669"/>
    <property type="project" value="UniProtKB-EC"/>
</dbReference>
<dbReference type="PANTHER" id="PTHR42786:SF2">
    <property type="entry name" value="TRNA (CYTIDINE_URIDINE-2'-O-)-METHYLTRANSFERASE TRMJ"/>
    <property type="match status" value="1"/>
</dbReference>
<dbReference type="Gene3D" id="3.40.1280.10">
    <property type="match status" value="1"/>
</dbReference>
<evidence type="ECO:0000313" key="6">
    <source>
        <dbReference type="EMBL" id="VAW34043.1"/>
    </source>
</evidence>
<dbReference type="PIRSF" id="PIRSF004808">
    <property type="entry name" value="LasT"/>
    <property type="match status" value="1"/>
</dbReference>
<dbReference type="InterPro" id="IPR001537">
    <property type="entry name" value="SpoU_MeTrfase"/>
</dbReference>
<dbReference type="InterPro" id="IPR029028">
    <property type="entry name" value="Alpha/beta_knot_MTases"/>
</dbReference>